<protein>
    <recommendedName>
        <fullName evidence="2">DUF1206 domain-containing protein</fullName>
    </recommendedName>
</protein>
<keyword evidence="1" id="KW-1133">Transmembrane helix</keyword>
<name>D9QFE2_BRESC</name>
<dbReference type="InterPro" id="IPR009597">
    <property type="entry name" value="DUF1206"/>
</dbReference>
<gene>
    <name evidence="3" type="ordered locus">Bresu_3151</name>
</gene>
<dbReference type="OrthoDB" id="5702018at2"/>
<feature type="transmembrane region" description="Helical" evidence="1">
    <location>
        <begin position="45"/>
        <end position="66"/>
    </location>
</feature>
<feature type="domain" description="DUF1206" evidence="2">
    <location>
        <begin position="221"/>
        <end position="290"/>
    </location>
</feature>
<evidence type="ECO:0000256" key="1">
    <source>
        <dbReference type="SAM" id="Phobius"/>
    </source>
</evidence>
<dbReference type="BioCyc" id="BSUB633149:G1GM8-3168-MONOMER"/>
<dbReference type="AlphaFoldDB" id="D9QFE2"/>
<reference evidence="4" key="1">
    <citation type="journal article" date="2011" name="J. Bacteriol.">
        <title>Genome sequences of eight morphologically diverse alphaproteobacteria.</title>
        <authorList>
            <consortium name="US DOE Joint Genome Institute"/>
            <person name="Brown P.J."/>
            <person name="Kysela D.T."/>
            <person name="Buechlein A."/>
            <person name="Hemmerich C."/>
            <person name="Brun Y.V."/>
        </authorList>
    </citation>
    <scope>NUCLEOTIDE SEQUENCE [LARGE SCALE GENOMIC DNA]</scope>
    <source>
        <strain evidence="4">ATCC 15264 / DSM 4735 / LMG 14903 / NBRC 16000 / CB 81</strain>
    </source>
</reference>
<keyword evidence="1" id="KW-0812">Transmembrane</keyword>
<evidence type="ECO:0000313" key="3">
    <source>
        <dbReference type="EMBL" id="ADL02457.1"/>
    </source>
</evidence>
<feature type="domain" description="DUF1206" evidence="2">
    <location>
        <begin position="43"/>
        <end position="110"/>
    </location>
</feature>
<feature type="transmembrane region" description="Helical" evidence="1">
    <location>
        <begin position="265"/>
        <end position="285"/>
    </location>
</feature>
<organism evidence="3 4">
    <name type="scientific">Brevundimonas subvibrioides (strain ATCC 15264 / DSM 4735 / LMG 14903 / NBRC 16000 / CB 81)</name>
    <name type="common">Caulobacter subvibrioides</name>
    <dbReference type="NCBI Taxonomy" id="633149"/>
    <lineage>
        <taxon>Bacteria</taxon>
        <taxon>Pseudomonadati</taxon>
        <taxon>Pseudomonadota</taxon>
        <taxon>Alphaproteobacteria</taxon>
        <taxon>Caulobacterales</taxon>
        <taxon>Caulobacteraceae</taxon>
        <taxon>Brevundimonas</taxon>
    </lineage>
</organism>
<dbReference type="EMBL" id="CP002102">
    <property type="protein sequence ID" value="ADL02457.1"/>
    <property type="molecule type" value="Genomic_DNA"/>
</dbReference>
<dbReference type="HOGENOM" id="CLU_073530_0_0_5"/>
<sequence length="301" mass="31829">MRHRSFGLSSLDPRPALTGALAGLGIGRRKTPVHDGLETMSRIGFAANGVVYVSVGLLILATAIGMRGQAVDQQGLLYVLAQQPLGRVWLVVLGVGLWGFVGWRVLQAVFDADREGSDLKGWTVRISQGFSGLFYAVLASGVFELLDEVGPAMRPEDMAENQQKAALLLDLPSGGALLMAVGLGIAGVGIGNIVMGVVNDFAATLSCSKTVCRWVLPLARVGYAARGLAYLPLALFVTLAGWRAQASEVETFGSSLAALQNQPGGGWMLGATGVGMIAFGAYAFVEARYRRIRAPRDLKPR</sequence>
<evidence type="ECO:0000259" key="2">
    <source>
        <dbReference type="Pfam" id="PF06724"/>
    </source>
</evidence>
<dbReference type="STRING" id="633149.Bresu_3151"/>
<keyword evidence="4" id="KW-1185">Reference proteome</keyword>
<feature type="transmembrane region" description="Helical" evidence="1">
    <location>
        <begin position="126"/>
        <end position="146"/>
    </location>
</feature>
<dbReference type="RefSeq" id="WP_013270557.1">
    <property type="nucleotide sequence ID" value="NC_014375.1"/>
</dbReference>
<feature type="transmembrane region" description="Helical" evidence="1">
    <location>
        <begin position="228"/>
        <end position="245"/>
    </location>
</feature>
<accession>D9QFE2</accession>
<dbReference type="eggNOG" id="ENOG502Z854">
    <property type="taxonomic scope" value="Bacteria"/>
</dbReference>
<dbReference type="KEGG" id="bsb:Bresu_3151"/>
<dbReference type="Proteomes" id="UP000002696">
    <property type="component" value="Chromosome"/>
</dbReference>
<feature type="transmembrane region" description="Helical" evidence="1">
    <location>
        <begin position="167"/>
        <end position="187"/>
    </location>
</feature>
<feature type="domain" description="DUF1206" evidence="2">
    <location>
        <begin position="130"/>
        <end position="197"/>
    </location>
</feature>
<proteinExistence type="predicted"/>
<dbReference type="Pfam" id="PF06724">
    <property type="entry name" value="DUF1206"/>
    <property type="match status" value="3"/>
</dbReference>
<keyword evidence="1" id="KW-0472">Membrane</keyword>
<feature type="transmembrane region" description="Helical" evidence="1">
    <location>
        <begin position="87"/>
        <end position="106"/>
    </location>
</feature>
<dbReference type="InParanoid" id="D9QFE2"/>
<evidence type="ECO:0000313" key="4">
    <source>
        <dbReference type="Proteomes" id="UP000002696"/>
    </source>
</evidence>